<dbReference type="EMBL" id="UXUI01018452">
    <property type="protein sequence ID" value="VDD98126.1"/>
    <property type="molecule type" value="Genomic_DNA"/>
</dbReference>
<name>A0A0N4VRT1_ENTVE</name>
<protein>
    <submittedName>
        <fullName evidence="1 3">Uncharacterized protein</fullName>
    </submittedName>
</protein>
<accession>A0A0N4VRT1</accession>
<evidence type="ECO:0000313" key="2">
    <source>
        <dbReference type="Proteomes" id="UP000274131"/>
    </source>
</evidence>
<proteinExistence type="predicted"/>
<evidence type="ECO:0000313" key="3">
    <source>
        <dbReference type="WBParaSite" id="EVEC_0001375401-mRNA-1"/>
    </source>
</evidence>
<dbReference type="WBParaSite" id="EVEC_0001375401-mRNA-1">
    <property type="protein sequence ID" value="EVEC_0001375401-mRNA-1"/>
    <property type="gene ID" value="EVEC_0001375401"/>
</dbReference>
<sequence>MDHLLGTQLELGPTIMQAVQRLSSFERTFIIVARIADATMWSNARHAHKACQILLPDTNRDPAMDEQESVIWTQ</sequence>
<reference evidence="1 2" key="2">
    <citation type="submission" date="2018-10" db="EMBL/GenBank/DDBJ databases">
        <authorList>
            <consortium name="Pathogen Informatics"/>
        </authorList>
    </citation>
    <scope>NUCLEOTIDE SEQUENCE [LARGE SCALE GENOMIC DNA]</scope>
</reference>
<organism evidence="3">
    <name type="scientific">Enterobius vermicularis</name>
    <name type="common">Human pinworm</name>
    <dbReference type="NCBI Taxonomy" id="51028"/>
    <lineage>
        <taxon>Eukaryota</taxon>
        <taxon>Metazoa</taxon>
        <taxon>Ecdysozoa</taxon>
        <taxon>Nematoda</taxon>
        <taxon>Chromadorea</taxon>
        <taxon>Rhabditida</taxon>
        <taxon>Spirurina</taxon>
        <taxon>Oxyuridomorpha</taxon>
        <taxon>Oxyuroidea</taxon>
        <taxon>Oxyuridae</taxon>
        <taxon>Enterobius</taxon>
    </lineage>
</organism>
<dbReference type="Proteomes" id="UP000274131">
    <property type="component" value="Unassembled WGS sequence"/>
</dbReference>
<gene>
    <name evidence="1" type="ORF">EVEC_LOCUS12877</name>
</gene>
<dbReference type="AlphaFoldDB" id="A0A0N4VRT1"/>
<evidence type="ECO:0000313" key="1">
    <source>
        <dbReference type="EMBL" id="VDD98126.1"/>
    </source>
</evidence>
<reference evidence="3" key="1">
    <citation type="submission" date="2017-02" db="UniProtKB">
        <authorList>
            <consortium name="WormBaseParasite"/>
        </authorList>
    </citation>
    <scope>IDENTIFICATION</scope>
</reference>
<keyword evidence="2" id="KW-1185">Reference proteome</keyword>